<reference evidence="1" key="1">
    <citation type="journal article" date="2014" name="Front. Microbiol.">
        <title>High frequency of phylogenetically diverse reductive dehalogenase-homologous genes in deep subseafloor sedimentary metagenomes.</title>
        <authorList>
            <person name="Kawai M."/>
            <person name="Futagami T."/>
            <person name="Toyoda A."/>
            <person name="Takaki Y."/>
            <person name="Nishi S."/>
            <person name="Hori S."/>
            <person name="Arai W."/>
            <person name="Tsubouchi T."/>
            <person name="Morono Y."/>
            <person name="Uchiyama I."/>
            <person name="Ito T."/>
            <person name="Fujiyama A."/>
            <person name="Inagaki F."/>
            <person name="Takami H."/>
        </authorList>
    </citation>
    <scope>NUCLEOTIDE SEQUENCE</scope>
    <source>
        <strain evidence="1">Expedition CK06-06</strain>
    </source>
</reference>
<accession>X1DTW7</accession>
<protein>
    <submittedName>
        <fullName evidence="1">Uncharacterized protein</fullName>
    </submittedName>
</protein>
<gene>
    <name evidence="1" type="ORF">S01H4_61536</name>
</gene>
<evidence type="ECO:0000313" key="1">
    <source>
        <dbReference type="EMBL" id="GAH11690.1"/>
    </source>
</evidence>
<sequence length="35" mass="4484">RAYQEQIRDQHKYGFRLAELKQHLDHQQNVQQWYK</sequence>
<organism evidence="1">
    <name type="scientific">marine sediment metagenome</name>
    <dbReference type="NCBI Taxonomy" id="412755"/>
    <lineage>
        <taxon>unclassified sequences</taxon>
        <taxon>metagenomes</taxon>
        <taxon>ecological metagenomes</taxon>
    </lineage>
</organism>
<dbReference type="AlphaFoldDB" id="X1DTW7"/>
<name>X1DTW7_9ZZZZ</name>
<proteinExistence type="predicted"/>
<dbReference type="EMBL" id="BART01036509">
    <property type="protein sequence ID" value="GAH11690.1"/>
    <property type="molecule type" value="Genomic_DNA"/>
</dbReference>
<comment type="caution">
    <text evidence="1">The sequence shown here is derived from an EMBL/GenBank/DDBJ whole genome shotgun (WGS) entry which is preliminary data.</text>
</comment>
<feature type="non-terminal residue" evidence="1">
    <location>
        <position position="1"/>
    </location>
</feature>